<dbReference type="Pfam" id="PF01244">
    <property type="entry name" value="Peptidase_M19"/>
    <property type="match status" value="1"/>
</dbReference>
<gene>
    <name evidence="1" type="ORF">SAMN04488530_10960</name>
</gene>
<dbReference type="InterPro" id="IPR008257">
    <property type="entry name" value="Pept_M19"/>
</dbReference>
<accession>A0A1M5NB08</accession>
<evidence type="ECO:0000313" key="1">
    <source>
        <dbReference type="EMBL" id="SHG86173.1"/>
    </source>
</evidence>
<dbReference type="AlphaFoldDB" id="A0A1M5NB08"/>
<dbReference type="STRING" id="1121321.SAMN04488530_10960"/>
<dbReference type="OrthoDB" id="9804920at2"/>
<evidence type="ECO:0000313" key="2">
    <source>
        <dbReference type="Proteomes" id="UP000243255"/>
    </source>
</evidence>
<keyword evidence="2" id="KW-1185">Reference proteome</keyword>
<dbReference type="RefSeq" id="WP_073125201.1">
    <property type="nucleotide sequence ID" value="NZ_BAABCH010000102.1"/>
</dbReference>
<proteinExistence type="predicted"/>
<reference evidence="2" key="1">
    <citation type="submission" date="2016-11" db="EMBL/GenBank/DDBJ databases">
        <authorList>
            <person name="Varghese N."/>
            <person name="Submissions S."/>
        </authorList>
    </citation>
    <scope>NUCLEOTIDE SEQUENCE [LARGE SCALE GENOMIC DNA]</scope>
    <source>
        <strain evidence="2">DSM 2635</strain>
    </source>
</reference>
<dbReference type="PANTHER" id="PTHR10443">
    <property type="entry name" value="MICROSOMAL DIPEPTIDASE"/>
    <property type="match status" value="1"/>
</dbReference>
<dbReference type="Gene3D" id="3.20.20.140">
    <property type="entry name" value="Metal-dependent hydrolases"/>
    <property type="match status" value="1"/>
</dbReference>
<dbReference type="EMBL" id="FQWX01000009">
    <property type="protein sequence ID" value="SHG86173.1"/>
    <property type="molecule type" value="Genomic_DNA"/>
</dbReference>
<dbReference type="PROSITE" id="PS51365">
    <property type="entry name" value="RENAL_DIPEPTIDASE_2"/>
    <property type="match status" value="1"/>
</dbReference>
<name>A0A1M5NB08_9FIRM</name>
<organism evidence="1 2">
    <name type="scientific">Asaccharospora irregularis DSM 2635</name>
    <dbReference type="NCBI Taxonomy" id="1121321"/>
    <lineage>
        <taxon>Bacteria</taxon>
        <taxon>Bacillati</taxon>
        <taxon>Bacillota</taxon>
        <taxon>Clostridia</taxon>
        <taxon>Peptostreptococcales</taxon>
        <taxon>Peptostreptococcaceae</taxon>
        <taxon>Asaccharospora</taxon>
    </lineage>
</organism>
<dbReference type="GO" id="GO:0006508">
    <property type="term" value="P:proteolysis"/>
    <property type="evidence" value="ECO:0007669"/>
    <property type="project" value="InterPro"/>
</dbReference>
<sequence length="322" mass="37154">MILDIHADIFTDIFNKGIRGESDIIKRYHLSKFNKGGINGGIFVFWLDPKYNDYENLKTMMDYADREIEIAKDFLCVAKNYNEYYDALKSGKITVMMNLEGAKSIEDDINRVDEIYEYGIRFLSLTWNEENKLATGVKSLSDSGLKERGKDFLKRIQNRGIVLDVSHASDKTFFDIVKHTKKPIIASHSNCRKLCNEKRNLLDDQIKLIKETGGIIGVNAYRDFIHVDREKQDATHLVNHIDHMVDLIGIDSVCFGLDYCDYIDDQLRSDLDTADVNKNGLYDVSRTQEIVVKLKSRGYSQNDIEKISYKNFLKFIKDNINS</sequence>
<dbReference type="GO" id="GO:0070573">
    <property type="term" value="F:metallodipeptidase activity"/>
    <property type="evidence" value="ECO:0007669"/>
    <property type="project" value="InterPro"/>
</dbReference>
<dbReference type="PANTHER" id="PTHR10443:SF12">
    <property type="entry name" value="DIPEPTIDASE"/>
    <property type="match status" value="1"/>
</dbReference>
<protein>
    <submittedName>
        <fullName evidence="1">Membrane dipeptidase</fullName>
    </submittedName>
</protein>
<dbReference type="SUPFAM" id="SSF51556">
    <property type="entry name" value="Metallo-dependent hydrolases"/>
    <property type="match status" value="1"/>
</dbReference>
<dbReference type="InterPro" id="IPR032466">
    <property type="entry name" value="Metal_Hydrolase"/>
</dbReference>
<dbReference type="Proteomes" id="UP000243255">
    <property type="component" value="Unassembled WGS sequence"/>
</dbReference>